<dbReference type="EMBL" id="SLZU01000008">
    <property type="protein sequence ID" value="TCS62843.1"/>
    <property type="molecule type" value="Genomic_DNA"/>
</dbReference>
<evidence type="ECO:0000256" key="1">
    <source>
        <dbReference type="SAM" id="SignalP"/>
    </source>
</evidence>
<evidence type="ECO:0000313" key="3">
    <source>
        <dbReference type="EMBL" id="TCS62843.1"/>
    </source>
</evidence>
<evidence type="ECO:0000313" key="4">
    <source>
        <dbReference type="Proteomes" id="UP000295696"/>
    </source>
</evidence>
<keyword evidence="1" id="KW-0732">Signal</keyword>
<dbReference type="RefSeq" id="WP_243651926.1">
    <property type="nucleotide sequence ID" value="NZ_SLZU01000008.1"/>
</dbReference>
<dbReference type="InterPro" id="IPR036365">
    <property type="entry name" value="PGBD-like_sf"/>
</dbReference>
<comment type="caution">
    <text evidence="3">The sequence shown here is derived from an EMBL/GenBank/DDBJ whole genome shotgun (WGS) entry which is preliminary data.</text>
</comment>
<name>A0A4R3JCJ6_9RHOB</name>
<dbReference type="SUPFAM" id="SSF47090">
    <property type="entry name" value="PGBD-like"/>
    <property type="match status" value="1"/>
</dbReference>
<dbReference type="Pfam" id="PF01471">
    <property type="entry name" value="PG_binding_1"/>
    <property type="match status" value="1"/>
</dbReference>
<keyword evidence="4" id="KW-1185">Reference proteome</keyword>
<dbReference type="InterPro" id="IPR002477">
    <property type="entry name" value="Peptidoglycan-bd-like"/>
</dbReference>
<gene>
    <name evidence="3" type="ORF">EDD52_108138</name>
</gene>
<sequence>MTDRKWLTALVAIFATLASSAVSQTLIETYGAEIGVVDRRNSSGVGLYDPIAILTQDRANVHRFGKRQSGDTIDQIFGSREMRAQMPSLLARGSISPAAEAALRSGTGTRLEVKIWGQGGVPTWLTVDLARASSTATADPILSPSELGQAARRIQSALNARGFDSGPVDGQPGQRTRTAIAAFQSSVGTSPTGQLTQSELAMLTGEAAGTGPSFDCRRAGTATEIAICSDPTLSTLDRSLAGAWKAAGRPADQAVWLRSRNACGADVACLTQTMRARVFALGGTPEPTFPQGQAGGAGQMAPNGSGERAPGYAITAAAEIPAGPRAHFDQGQLVDAPEGLARRLALLEIKRDPSVLNDTNALDAIRRLQNAETDPADRAFNAMNVIEKEDSHASLRAALLAEAEAVRPITPEDPLEVTLYAHSRPGDFVEGTGLQLIGGSLQMILTARPYPVGSIVVTLPGEISGHLPMKRSEAASFIDRVAEERVNGRQPRTVIWGQITRIGRDESVESFANPTTPRGTPATFEAQRAELHFVAQDSSRRSILPLEPGGDPVHRWPLEGNGNQIVGNQSALMLAQSLGLPTVGDAIDVSLPFPHRKDPAWSQFNALAWLGQNPDAPRKGDTFIGVAAGLLSEDDHRSFFGGPRYGQTDVVGMVTGTRRVSDPFPDEFARRDAKRVFFERYYDPILARAPIWPVQVRHSVVLTLGPYDFDTESFPLQEMQTGLPARHFRVVNLPGDGRNGGLASAERFGNLPEQIRVPPEQARLLRQMAQDRQVQLVWWADFDYSVDTMAIEQAFGSRQGSPLRTGQGTLRRVGIFAGPTLDWEVLSFPLEDLLIPTPEAPIAPVMPTASAFAQDIAEAETSDDISIAGHAARLLGEGGFEQIAKLMPDVQRANEFEAPVAAETAMEQLRAGAEKPLVIRSRITLDTYDLETGTFAFRSEGMTLSVRQGGLQVALSLVGPNAFLPLEMEQATARFIAEQRSRTIMALAELTPETAQLMKVRGLQVSLLARPERIVFYTLDENDLPQILAERHFGEANEAAQARMSRRYDAADFEGLDQIRLTVTPHIVDLIALQGGIEPTENALHEMVAAAWAERDAGLPGPGLFEAEQPRPDPVWVTRHEKTIRSWFDAKAATLGQNFKVRITASPDGTCGVYGDVVGRLSAEVMKAVPSLREDQNNLSRRFSEQGGPFKLPRRYALMRTRPHPREDRCNSAMTILVLADAFHEGHQGTRGIATHIDFTLGSAEPFEAPGRAQGLVVRGQATATRTEAVGGAIGPVLTIAAKTAPAATPAGDSETPNDQIATDQALISPSQVAQQPESTADWPEVTLEDVSPARNDLLGIAPGQSMREAIETLSALDGIEAEYETATPLATTAPAAQRALGYQRVYVRRGGSEALTIASWSPNGEVVAIMRRMVLAEGKMPYDRILSALIEKYGTSDFVTPGSEMRGWGAPKETCYIMPIGLQALPRLVPADGGTTQFLQREGSAHQRGMPIFSERIAEMYLGCGKTLSYLEERRVTGGASGFNVVLMDFDRLERARDALSPEEDAAADFEIEF</sequence>
<dbReference type="InterPro" id="IPR036366">
    <property type="entry name" value="PGBDSf"/>
</dbReference>
<feature type="domain" description="Peptidoglycan binding-like" evidence="2">
    <location>
        <begin position="149"/>
        <end position="203"/>
    </location>
</feature>
<feature type="chain" id="PRO_5020286716" evidence="1">
    <location>
        <begin position="21"/>
        <end position="1555"/>
    </location>
</feature>
<proteinExistence type="predicted"/>
<dbReference type="Proteomes" id="UP000295696">
    <property type="component" value="Unassembled WGS sequence"/>
</dbReference>
<protein>
    <submittedName>
        <fullName evidence="3">Putative peptidoglycan binding protein</fullName>
    </submittedName>
</protein>
<accession>A0A4R3JCJ6</accession>
<reference evidence="3 4" key="1">
    <citation type="submission" date="2019-03" db="EMBL/GenBank/DDBJ databases">
        <title>Genomic Encyclopedia of Type Strains, Phase IV (KMG-IV): sequencing the most valuable type-strain genomes for metagenomic binning, comparative biology and taxonomic classification.</title>
        <authorList>
            <person name="Goeker M."/>
        </authorList>
    </citation>
    <scope>NUCLEOTIDE SEQUENCE [LARGE SCALE GENOMIC DNA]</scope>
    <source>
        <strain evidence="3 4">DSM 104836</strain>
    </source>
</reference>
<feature type="signal peptide" evidence="1">
    <location>
        <begin position="1"/>
        <end position="20"/>
    </location>
</feature>
<organism evidence="3 4">
    <name type="scientific">Primorskyibacter sedentarius</name>
    <dbReference type="NCBI Taxonomy" id="745311"/>
    <lineage>
        <taxon>Bacteria</taxon>
        <taxon>Pseudomonadati</taxon>
        <taxon>Pseudomonadota</taxon>
        <taxon>Alphaproteobacteria</taxon>
        <taxon>Rhodobacterales</taxon>
        <taxon>Roseobacteraceae</taxon>
        <taxon>Primorskyibacter</taxon>
    </lineage>
</organism>
<dbReference type="Gene3D" id="1.10.101.10">
    <property type="entry name" value="PGBD-like superfamily/PGBD"/>
    <property type="match status" value="1"/>
</dbReference>
<evidence type="ECO:0000259" key="2">
    <source>
        <dbReference type="Pfam" id="PF01471"/>
    </source>
</evidence>